<feature type="domain" description="HTH cro/C1-type" evidence="4">
    <location>
        <begin position="21"/>
        <end position="56"/>
    </location>
</feature>
<dbReference type="GO" id="GO:0003677">
    <property type="term" value="F:DNA binding"/>
    <property type="evidence" value="ECO:0007669"/>
    <property type="project" value="InterPro"/>
</dbReference>
<dbReference type="Gene3D" id="3.40.50.2300">
    <property type="match status" value="1"/>
</dbReference>
<evidence type="ECO:0000256" key="2">
    <source>
        <dbReference type="PROSITE-ProRule" id="PRU00169"/>
    </source>
</evidence>
<evidence type="ECO:0008006" key="7">
    <source>
        <dbReference type="Google" id="ProtNLM"/>
    </source>
</evidence>
<dbReference type="PROSITE" id="PS50943">
    <property type="entry name" value="HTH_CROC1"/>
    <property type="match status" value="1"/>
</dbReference>
<keyword evidence="6" id="KW-1185">Reference proteome</keyword>
<organism evidence="5 6">
    <name type="scientific">Actinotalea ferrariae CF5-4</name>
    <dbReference type="NCBI Taxonomy" id="948458"/>
    <lineage>
        <taxon>Bacteria</taxon>
        <taxon>Bacillati</taxon>
        <taxon>Actinomycetota</taxon>
        <taxon>Actinomycetes</taxon>
        <taxon>Micrococcales</taxon>
        <taxon>Cellulomonadaceae</taxon>
        <taxon>Actinotalea</taxon>
    </lineage>
</organism>
<dbReference type="AlphaFoldDB" id="A0A021VNI4"/>
<dbReference type="Gene3D" id="1.10.260.40">
    <property type="entry name" value="lambda repressor-like DNA-binding domains"/>
    <property type="match status" value="1"/>
</dbReference>
<evidence type="ECO:0000313" key="6">
    <source>
        <dbReference type="Proteomes" id="UP000019753"/>
    </source>
</evidence>
<reference evidence="5 6" key="1">
    <citation type="submission" date="2014-01" db="EMBL/GenBank/DDBJ databases">
        <title>Actinotalea ferrariae CF5-4.</title>
        <authorList>
            <person name="Chen F."/>
            <person name="Li Y."/>
            <person name="Wang G."/>
        </authorList>
    </citation>
    <scope>NUCLEOTIDE SEQUENCE [LARGE SCALE GENOMIC DNA]</scope>
    <source>
        <strain evidence="5 6">CF5-4</strain>
    </source>
</reference>
<gene>
    <name evidence="5" type="ORF">N866_06375</name>
</gene>
<dbReference type="SMART" id="SM00448">
    <property type="entry name" value="REC"/>
    <property type="match status" value="1"/>
</dbReference>
<dbReference type="Pfam" id="PF00072">
    <property type="entry name" value="Response_reg"/>
    <property type="match status" value="1"/>
</dbReference>
<dbReference type="InterPro" id="IPR001387">
    <property type="entry name" value="Cro/C1-type_HTH"/>
</dbReference>
<dbReference type="InterPro" id="IPR001789">
    <property type="entry name" value="Sig_transdc_resp-reg_receiver"/>
</dbReference>
<protein>
    <recommendedName>
        <fullName evidence="7">XRE family transcriptional regulator</fullName>
    </recommendedName>
</protein>
<dbReference type="EMBL" id="AXCW01000193">
    <property type="protein sequence ID" value="EYR62663.1"/>
    <property type="molecule type" value="Genomic_DNA"/>
</dbReference>
<dbReference type="GO" id="GO:0000160">
    <property type="term" value="P:phosphorelay signal transduction system"/>
    <property type="evidence" value="ECO:0007669"/>
    <property type="project" value="InterPro"/>
</dbReference>
<dbReference type="Pfam" id="PF01381">
    <property type="entry name" value="HTH_3"/>
    <property type="match status" value="1"/>
</dbReference>
<proteinExistence type="predicted"/>
<dbReference type="OrthoDB" id="9800897at2"/>
<dbReference type="InterPro" id="IPR010982">
    <property type="entry name" value="Lambda_DNA-bd_dom_sf"/>
</dbReference>
<dbReference type="Proteomes" id="UP000019753">
    <property type="component" value="Unassembled WGS sequence"/>
</dbReference>
<evidence type="ECO:0000313" key="5">
    <source>
        <dbReference type="EMBL" id="EYR62663.1"/>
    </source>
</evidence>
<dbReference type="SUPFAM" id="SSF47413">
    <property type="entry name" value="lambda repressor-like DNA-binding domains"/>
    <property type="match status" value="1"/>
</dbReference>
<keyword evidence="1 2" id="KW-0597">Phosphoprotein</keyword>
<evidence type="ECO:0000259" key="4">
    <source>
        <dbReference type="PROSITE" id="PS50943"/>
    </source>
</evidence>
<feature type="domain" description="Response regulatory" evidence="3">
    <location>
        <begin position="81"/>
        <end position="202"/>
    </location>
</feature>
<name>A0A021VNI4_9CELL</name>
<dbReference type="PANTHER" id="PTHR44591:SF3">
    <property type="entry name" value="RESPONSE REGULATORY DOMAIN-CONTAINING PROTEIN"/>
    <property type="match status" value="1"/>
</dbReference>
<comment type="caution">
    <text evidence="5">The sequence shown here is derived from an EMBL/GenBank/DDBJ whole genome shotgun (WGS) entry which is preliminary data.</text>
</comment>
<dbReference type="RefSeq" id="WP_052023080.1">
    <property type="nucleotide sequence ID" value="NZ_AXCW01000193.1"/>
</dbReference>
<accession>A0A021VNI4</accession>
<evidence type="ECO:0000259" key="3">
    <source>
        <dbReference type="PROSITE" id="PS50110"/>
    </source>
</evidence>
<sequence>MTDRESGDDAAPSPTSWAATVAEIRRDRRLTQEELARELGVAFSTVNAWEAGRAAPQPRHRRRLEDMLHGAGSGHHGASTQVLCVDDSLLDLELLSATLEDAADILDAAVTVHAAADAVRGLVMLGQIRPAMAFVDIQMPGLDGFHLAEQVEEMGLAASVRVVLVTADASDEVRERAEGLGLPVLQKPVSLRDVGVLLRTVVAS</sequence>
<dbReference type="CDD" id="cd00093">
    <property type="entry name" value="HTH_XRE"/>
    <property type="match status" value="1"/>
</dbReference>
<dbReference type="SUPFAM" id="SSF52172">
    <property type="entry name" value="CheY-like"/>
    <property type="match status" value="1"/>
</dbReference>
<dbReference type="InterPro" id="IPR011006">
    <property type="entry name" value="CheY-like_superfamily"/>
</dbReference>
<evidence type="ECO:0000256" key="1">
    <source>
        <dbReference type="ARBA" id="ARBA00022553"/>
    </source>
</evidence>
<feature type="modified residue" description="4-aspartylphosphate" evidence="2">
    <location>
        <position position="136"/>
    </location>
</feature>
<dbReference type="PROSITE" id="PS50110">
    <property type="entry name" value="RESPONSE_REGULATORY"/>
    <property type="match status" value="1"/>
</dbReference>
<dbReference type="PANTHER" id="PTHR44591">
    <property type="entry name" value="STRESS RESPONSE REGULATOR PROTEIN 1"/>
    <property type="match status" value="1"/>
</dbReference>
<dbReference type="SMART" id="SM00530">
    <property type="entry name" value="HTH_XRE"/>
    <property type="match status" value="1"/>
</dbReference>
<dbReference type="InterPro" id="IPR050595">
    <property type="entry name" value="Bact_response_regulator"/>
</dbReference>